<gene>
    <name evidence="1" type="ORF">PORY_001235</name>
</gene>
<accession>A0ACB7CDD7</accession>
<dbReference type="Proteomes" id="UP000768646">
    <property type="component" value="Unassembled WGS sequence"/>
</dbReference>
<reference evidence="1 2" key="1">
    <citation type="journal article" date="2021" name="Commun. Biol.">
        <title>Genomic insights into the host specific adaptation of the Pneumocystis genus.</title>
        <authorList>
            <person name="Cisse O.H."/>
            <person name="Ma L."/>
            <person name="Dekker J.P."/>
            <person name="Khil P.P."/>
            <person name="Youn J.-H."/>
            <person name="Brenchley J.M."/>
            <person name="Blair R."/>
            <person name="Pahar B."/>
            <person name="Chabe M."/>
            <person name="Van Rompay K.K.A."/>
            <person name="Keesler R."/>
            <person name="Sukura A."/>
            <person name="Hirsch V."/>
            <person name="Kutty G."/>
            <person name="Liu Y."/>
            <person name="Peng L."/>
            <person name="Chen J."/>
            <person name="Song J."/>
            <person name="Weissenbacher-Lang C."/>
            <person name="Xu J."/>
            <person name="Upham N.S."/>
            <person name="Stajich J.E."/>
            <person name="Cuomo C.A."/>
            <person name="Cushion M.T."/>
            <person name="Kovacs J.A."/>
        </authorList>
    </citation>
    <scope>NUCLEOTIDE SEQUENCE [LARGE SCALE GENOMIC DNA]</scope>
    <source>
        <strain evidence="1 2">RABM</strain>
    </source>
</reference>
<sequence length="87" mass="9737">MTRSVKTVRSESGRYFSKHGFEGTAPNGTKKNGAGKANWGIEGSEVDLTEFKKIRRSSNPQSSSHRFLDLDKFSREDPLLDAVEMDD</sequence>
<evidence type="ECO:0000313" key="1">
    <source>
        <dbReference type="EMBL" id="KAG4305065.1"/>
    </source>
</evidence>
<keyword evidence="2" id="KW-1185">Reference proteome</keyword>
<protein>
    <submittedName>
        <fullName evidence="1">Uncharacterized protein</fullName>
    </submittedName>
</protein>
<evidence type="ECO:0000313" key="2">
    <source>
        <dbReference type="Proteomes" id="UP000768646"/>
    </source>
</evidence>
<organism evidence="1 2">
    <name type="scientific">Pneumocystis oryctolagi</name>
    <dbReference type="NCBI Taxonomy" id="42067"/>
    <lineage>
        <taxon>Eukaryota</taxon>
        <taxon>Fungi</taxon>
        <taxon>Dikarya</taxon>
        <taxon>Ascomycota</taxon>
        <taxon>Taphrinomycotina</taxon>
        <taxon>Pneumocystomycetes</taxon>
        <taxon>Pneumocystaceae</taxon>
        <taxon>Pneumocystis</taxon>
    </lineage>
</organism>
<comment type="caution">
    <text evidence="1">The sequence shown here is derived from an EMBL/GenBank/DDBJ whole genome shotgun (WGS) entry which is preliminary data.</text>
</comment>
<dbReference type="EMBL" id="JABTEG010000004">
    <property type="protein sequence ID" value="KAG4305065.1"/>
    <property type="molecule type" value="Genomic_DNA"/>
</dbReference>
<proteinExistence type="predicted"/>
<name>A0ACB7CDD7_9ASCO</name>